<feature type="transmembrane region" description="Helical" evidence="1">
    <location>
        <begin position="60"/>
        <end position="81"/>
    </location>
</feature>
<evidence type="ECO:0000256" key="1">
    <source>
        <dbReference type="SAM" id="Phobius"/>
    </source>
</evidence>
<dbReference type="RefSeq" id="WP_048896212.1">
    <property type="nucleotide sequence ID" value="NZ_LFOD01000025.1"/>
</dbReference>
<dbReference type="EMBL" id="LFOD01000025">
    <property type="protein sequence ID" value="KMV15952.1"/>
    <property type="molecule type" value="Genomic_DNA"/>
</dbReference>
<name>A0A0J8U4E2_9MYCO</name>
<evidence type="ECO:0000313" key="3">
    <source>
        <dbReference type="Proteomes" id="UP000037594"/>
    </source>
</evidence>
<keyword evidence="1" id="KW-1133">Transmembrane helix</keyword>
<feature type="transmembrane region" description="Helical" evidence="1">
    <location>
        <begin position="33"/>
        <end position="53"/>
    </location>
</feature>
<evidence type="ECO:0000313" key="2">
    <source>
        <dbReference type="EMBL" id="KMV15952.1"/>
    </source>
</evidence>
<dbReference type="PATRIC" id="fig|451644.5.peg.4738"/>
<dbReference type="Proteomes" id="UP000037594">
    <property type="component" value="Unassembled WGS sequence"/>
</dbReference>
<accession>A0A0J8U4E2</accession>
<protein>
    <submittedName>
        <fullName evidence="2">Membrane protein</fullName>
    </submittedName>
</protein>
<dbReference type="AlphaFoldDB" id="A0A0J8U4E2"/>
<proteinExistence type="predicted"/>
<gene>
    <name evidence="2" type="ORF">ACT17_22945</name>
</gene>
<sequence>MSITALARRAALAAALSVGIGGAATTAVPGLDQWPPSSVMAVVAAITILSSLLRKVLHVAFVAVALTAALVIVDAATGGHIQSSLNLGQLLSMVRGA</sequence>
<reference evidence="2 3" key="1">
    <citation type="submission" date="2015-06" db="EMBL/GenBank/DDBJ databases">
        <title>Genome sequence of Mycobacterium conceptionense strain MLE.</title>
        <authorList>
            <person name="Greninger A.L."/>
            <person name="Cunningham G."/>
            <person name="Chiu C.Y."/>
            <person name="Miller S."/>
        </authorList>
    </citation>
    <scope>NUCLEOTIDE SEQUENCE [LARGE SCALE GENOMIC DNA]</scope>
    <source>
        <strain evidence="2 3">MLE</strain>
    </source>
</reference>
<keyword evidence="1" id="KW-0812">Transmembrane</keyword>
<comment type="caution">
    <text evidence="2">The sequence shown here is derived from an EMBL/GenBank/DDBJ whole genome shotgun (WGS) entry which is preliminary data.</text>
</comment>
<organism evidence="2 3">
    <name type="scientific">Mycolicibacterium conceptionense</name>
    <dbReference type="NCBI Taxonomy" id="451644"/>
    <lineage>
        <taxon>Bacteria</taxon>
        <taxon>Bacillati</taxon>
        <taxon>Actinomycetota</taxon>
        <taxon>Actinomycetes</taxon>
        <taxon>Mycobacteriales</taxon>
        <taxon>Mycobacteriaceae</taxon>
        <taxon>Mycolicibacterium</taxon>
    </lineage>
</organism>
<keyword evidence="1" id="KW-0472">Membrane</keyword>